<dbReference type="PaxDb" id="35128-Thaps11079"/>
<feature type="compositionally biased region" description="Basic and acidic residues" evidence="1">
    <location>
        <begin position="134"/>
        <end position="144"/>
    </location>
</feature>
<evidence type="ECO:0000313" key="2">
    <source>
        <dbReference type="EMBL" id="EED86627.1"/>
    </source>
</evidence>
<gene>
    <name evidence="2" type="ORF">THAPSDRAFT_11079</name>
</gene>
<protein>
    <submittedName>
        <fullName evidence="2">Uncharacterized protein</fullName>
    </submittedName>
</protein>
<name>B8LD01_THAPS</name>
<evidence type="ECO:0000256" key="1">
    <source>
        <dbReference type="SAM" id="MobiDB-lite"/>
    </source>
</evidence>
<dbReference type="HOGENOM" id="CLU_1063490_0_0_1"/>
<feature type="region of interest" description="Disordered" evidence="1">
    <location>
        <begin position="129"/>
        <end position="156"/>
    </location>
</feature>
<accession>B8LD01</accession>
<dbReference type="Proteomes" id="UP000001449">
    <property type="component" value="Unassembled WGS sequence"/>
</dbReference>
<organism evidence="2 3">
    <name type="scientific">Thalassiosira pseudonana</name>
    <name type="common">Marine diatom</name>
    <name type="synonym">Cyclotella nana</name>
    <dbReference type="NCBI Taxonomy" id="35128"/>
    <lineage>
        <taxon>Eukaryota</taxon>
        <taxon>Sar</taxon>
        <taxon>Stramenopiles</taxon>
        <taxon>Ochrophyta</taxon>
        <taxon>Bacillariophyta</taxon>
        <taxon>Coscinodiscophyceae</taxon>
        <taxon>Thalassiosirophycidae</taxon>
        <taxon>Thalassiosirales</taxon>
        <taxon>Thalassiosiraceae</taxon>
        <taxon>Thalassiosira</taxon>
    </lineage>
</organism>
<evidence type="ECO:0000313" key="3">
    <source>
        <dbReference type="Proteomes" id="UP000001449"/>
    </source>
</evidence>
<dbReference type="KEGG" id="tps:THAPSDRAFT_11079"/>
<keyword evidence="3" id="KW-1185">Reference proteome</keyword>
<reference evidence="2 3" key="2">
    <citation type="journal article" date="2008" name="Nature">
        <title>The Phaeodactylum genome reveals the evolutionary history of diatom genomes.</title>
        <authorList>
            <person name="Bowler C."/>
            <person name="Allen A.E."/>
            <person name="Badger J.H."/>
            <person name="Grimwood J."/>
            <person name="Jabbari K."/>
            <person name="Kuo A."/>
            <person name="Maheswari U."/>
            <person name="Martens C."/>
            <person name="Maumus F."/>
            <person name="Otillar R.P."/>
            <person name="Rayko E."/>
            <person name="Salamov A."/>
            <person name="Vandepoele K."/>
            <person name="Beszteri B."/>
            <person name="Gruber A."/>
            <person name="Heijde M."/>
            <person name="Katinka M."/>
            <person name="Mock T."/>
            <person name="Valentin K."/>
            <person name="Verret F."/>
            <person name="Berges J.A."/>
            <person name="Brownlee C."/>
            <person name="Cadoret J.P."/>
            <person name="Chiovitti A."/>
            <person name="Choi C.J."/>
            <person name="Coesel S."/>
            <person name="De Martino A."/>
            <person name="Detter J.C."/>
            <person name="Durkin C."/>
            <person name="Falciatore A."/>
            <person name="Fournet J."/>
            <person name="Haruta M."/>
            <person name="Huysman M.J."/>
            <person name="Jenkins B.D."/>
            <person name="Jiroutova K."/>
            <person name="Jorgensen R.E."/>
            <person name="Joubert Y."/>
            <person name="Kaplan A."/>
            <person name="Kroger N."/>
            <person name="Kroth P.G."/>
            <person name="La Roche J."/>
            <person name="Lindquist E."/>
            <person name="Lommer M."/>
            <person name="Martin-Jezequel V."/>
            <person name="Lopez P.J."/>
            <person name="Lucas S."/>
            <person name="Mangogna M."/>
            <person name="McGinnis K."/>
            <person name="Medlin L.K."/>
            <person name="Montsant A."/>
            <person name="Oudot-Le Secq M.P."/>
            <person name="Napoli C."/>
            <person name="Obornik M."/>
            <person name="Parker M.S."/>
            <person name="Petit J.L."/>
            <person name="Porcel B.M."/>
            <person name="Poulsen N."/>
            <person name="Robison M."/>
            <person name="Rychlewski L."/>
            <person name="Rynearson T.A."/>
            <person name="Schmutz J."/>
            <person name="Shapiro H."/>
            <person name="Siaut M."/>
            <person name="Stanley M."/>
            <person name="Sussman M.R."/>
            <person name="Taylor A.R."/>
            <person name="Vardi A."/>
            <person name="von Dassow P."/>
            <person name="Vyverman W."/>
            <person name="Willis A."/>
            <person name="Wyrwicz L.S."/>
            <person name="Rokhsar D.S."/>
            <person name="Weissenbach J."/>
            <person name="Armbrust E.V."/>
            <person name="Green B.R."/>
            <person name="Van de Peer Y."/>
            <person name="Grigoriev I.V."/>
        </authorList>
    </citation>
    <scope>NUCLEOTIDE SEQUENCE [LARGE SCALE GENOMIC DNA]</scope>
    <source>
        <strain evidence="2 3">CCMP1335</strain>
    </source>
</reference>
<dbReference type="eggNOG" id="ENOG502SWSZ">
    <property type="taxonomic scope" value="Eukaryota"/>
</dbReference>
<dbReference type="RefSeq" id="XP_002296899.1">
    <property type="nucleotide sequence ID" value="XM_002296863.1"/>
</dbReference>
<reference evidence="2 3" key="1">
    <citation type="journal article" date="2004" name="Science">
        <title>The genome of the diatom Thalassiosira pseudonana: ecology, evolution, and metabolism.</title>
        <authorList>
            <person name="Armbrust E.V."/>
            <person name="Berges J.A."/>
            <person name="Bowler C."/>
            <person name="Green B.R."/>
            <person name="Martinez D."/>
            <person name="Putnam N.H."/>
            <person name="Zhou S."/>
            <person name="Allen A.E."/>
            <person name="Apt K.E."/>
            <person name="Bechner M."/>
            <person name="Brzezinski M.A."/>
            <person name="Chaal B.K."/>
            <person name="Chiovitti A."/>
            <person name="Davis A.K."/>
            <person name="Demarest M.S."/>
            <person name="Detter J.C."/>
            <person name="Glavina T."/>
            <person name="Goodstein D."/>
            <person name="Hadi M.Z."/>
            <person name="Hellsten U."/>
            <person name="Hildebrand M."/>
            <person name="Jenkins B.D."/>
            <person name="Jurka J."/>
            <person name="Kapitonov V.V."/>
            <person name="Kroger N."/>
            <person name="Lau W.W."/>
            <person name="Lane T.W."/>
            <person name="Larimer F.W."/>
            <person name="Lippmeier J.C."/>
            <person name="Lucas S."/>
            <person name="Medina M."/>
            <person name="Montsant A."/>
            <person name="Obornik M."/>
            <person name="Parker M.S."/>
            <person name="Palenik B."/>
            <person name="Pazour G.J."/>
            <person name="Richardson P.M."/>
            <person name="Rynearson T.A."/>
            <person name="Saito M.A."/>
            <person name="Schwartz D.C."/>
            <person name="Thamatrakoln K."/>
            <person name="Valentin K."/>
            <person name="Vardi A."/>
            <person name="Wilkerson F.P."/>
            <person name="Rokhsar D.S."/>
        </authorList>
    </citation>
    <scope>NUCLEOTIDE SEQUENCE [LARGE SCALE GENOMIC DNA]</scope>
    <source>
        <strain evidence="2 3">CCMP1335</strain>
    </source>
</reference>
<dbReference type="AlphaFoldDB" id="B8LD01"/>
<sequence>MAEQVVQHLPGKSLDQLKNECEVSIVGGRSTVAMRHTVLRENVLPLLKSKKKKWSFKSMNQMKKERDNDGYEMNITQQHSHCYDLVEESLLAMMNERMPSPRRNTSMECYSPTLGGHFAMYSSQRRNKLTDGLNDEHGLKDDGSASHSSMNDESGWLRMQSPSSYFLFGDDRSTSTMKGSRESSFETVGLTLQYAKEAMVDIILGNEKKKDELDERELRQTRPTTYLQLLDMYGNREIEKEEEQPTLDDWLDYVDAQTTTMG</sequence>
<dbReference type="GeneID" id="7446255"/>
<dbReference type="EMBL" id="DS999419">
    <property type="protein sequence ID" value="EED86627.1"/>
    <property type="molecule type" value="Genomic_DNA"/>
</dbReference>
<dbReference type="InParanoid" id="B8LD01"/>
<proteinExistence type="predicted"/>